<accession>B1KHP2</accession>
<dbReference type="STRING" id="392500.Swoo_2650"/>
<feature type="transmembrane region" description="Helical" evidence="1">
    <location>
        <begin position="43"/>
        <end position="63"/>
    </location>
</feature>
<dbReference type="EMBL" id="CP000961">
    <property type="protein sequence ID" value="ACA86927.1"/>
    <property type="molecule type" value="Genomic_DNA"/>
</dbReference>
<keyword evidence="4" id="KW-1185">Reference proteome</keyword>
<dbReference type="SUPFAM" id="SSF81324">
    <property type="entry name" value="Voltage-gated potassium channels"/>
    <property type="match status" value="1"/>
</dbReference>
<evidence type="ECO:0000256" key="1">
    <source>
        <dbReference type="SAM" id="Phobius"/>
    </source>
</evidence>
<dbReference type="RefSeq" id="WP_012325267.1">
    <property type="nucleotide sequence ID" value="NC_010506.1"/>
</dbReference>
<feature type="domain" description="Potassium channel" evidence="2">
    <location>
        <begin position="93"/>
        <end position="165"/>
    </location>
</feature>
<feature type="transmembrane region" description="Helical" evidence="1">
    <location>
        <begin position="16"/>
        <end position="37"/>
    </location>
</feature>
<organism evidence="3 4">
    <name type="scientific">Shewanella woodyi (strain ATCC 51908 / MS32)</name>
    <dbReference type="NCBI Taxonomy" id="392500"/>
    <lineage>
        <taxon>Bacteria</taxon>
        <taxon>Pseudomonadati</taxon>
        <taxon>Pseudomonadota</taxon>
        <taxon>Gammaproteobacteria</taxon>
        <taxon>Alteromonadales</taxon>
        <taxon>Shewanellaceae</taxon>
        <taxon>Shewanella</taxon>
    </lineage>
</organism>
<keyword evidence="1" id="KW-0472">Membrane</keyword>
<keyword evidence="1" id="KW-1133">Transmembrane helix</keyword>
<dbReference type="InterPro" id="IPR013099">
    <property type="entry name" value="K_chnl_dom"/>
</dbReference>
<keyword evidence="1" id="KW-0812">Transmembrane</keyword>
<dbReference type="HOGENOM" id="CLU_1353855_0_0_6"/>
<evidence type="ECO:0000313" key="4">
    <source>
        <dbReference type="Proteomes" id="UP000002168"/>
    </source>
</evidence>
<sequence>MDFLELTAQQKYKLRGLLMMAITATLQWSNFGLFYLLNYLTPYKPALTLGLTVSILFSLYALFQTASKAEALSKYKYDTNQAIMLSCLIIFNMLLIYAFYYSFYSIKAPDGLPTQDFKDCLYFSIVTFTTLGYGDFLPSPEVRLVAATQSVVGYLCLGMITSMFFLIVRRGQQQFEQSIEKQINEQKAIKQSKTKKKRGKNK</sequence>
<dbReference type="KEGG" id="swd:Swoo_2650"/>
<reference evidence="3 4" key="1">
    <citation type="submission" date="2008-02" db="EMBL/GenBank/DDBJ databases">
        <title>Complete sequence of Shewanella woodyi ATCC 51908.</title>
        <authorList>
            <consortium name="US DOE Joint Genome Institute"/>
            <person name="Copeland A."/>
            <person name="Lucas S."/>
            <person name="Lapidus A."/>
            <person name="Glavina del Rio T."/>
            <person name="Dalin E."/>
            <person name="Tice H."/>
            <person name="Bruce D."/>
            <person name="Goodwin L."/>
            <person name="Pitluck S."/>
            <person name="Sims D."/>
            <person name="Brettin T."/>
            <person name="Detter J.C."/>
            <person name="Han C."/>
            <person name="Kuske C.R."/>
            <person name="Schmutz J."/>
            <person name="Larimer F."/>
            <person name="Land M."/>
            <person name="Hauser L."/>
            <person name="Kyrpides N."/>
            <person name="Lykidis A."/>
            <person name="Zhao J.-S."/>
            <person name="Richardson P."/>
        </authorList>
    </citation>
    <scope>NUCLEOTIDE SEQUENCE [LARGE SCALE GENOMIC DNA]</scope>
    <source>
        <strain evidence="4">ATCC 51908 / MS32</strain>
    </source>
</reference>
<protein>
    <submittedName>
        <fullName evidence="3">Ion transport 2 domain protein</fullName>
    </submittedName>
</protein>
<name>B1KHP2_SHEWM</name>
<evidence type="ECO:0000259" key="2">
    <source>
        <dbReference type="Pfam" id="PF07885"/>
    </source>
</evidence>
<dbReference type="AlphaFoldDB" id="B1KHP2"/>
<evidence type="ECO:0000313" key="3">
    <source>
        <dbReference type="EMBL" id="ACA86927.1"/>
    </source>
</evidence>
<dbReference type="Pfam" id="PF07885">
    <property type="entry name" value="Ion_trans_2"/>
    <property type="match status" value="1"/>
</dbReference>
<feature type="transmembrane region" description="Helical" evidence="1">
    <location>
        <begin position="144"/>
        <end position="168"/>
    </location>
</feature>
<gene>
    <name evidence="3" type="ordered locus">Swoo_2650</name>
</gene>
<proteinExistence type="predicted"/>
<dbReference type="Gene3D" id="1.10.287.70">
    <property type="match status" value="1"/>
</dbReference>
<feature type="transmembrane region" description="Helical" evidence="1">
    <location>
        <begin position="83"/>
        <end position="103"/>
    </location>
</feature>
<dbReference type="Proteomes" id="UP000002168">
    <property type="component" value="Chromosome"/>
</dbReference>